<sequence length="142" mass="15487">MPAVSLGALTALRDLGREPVGSMEAMRRVAAEQARLLRKLLPGPAHEVPAHIPQLFPRITVETVAHLPAPGITYWANGSWHIHVCESDSNEEQAFTVLHQMKHIIDHPIRQAATGFSASDWDALARHFAIIALGHESEAASP</sequence>
<organism evidence="1 2">
    <name type="scientific">Streptomyces fuscus</name>
    <dbReference type="NCBI Taxonomy" id="3048495"/>
    <lineage>
        <taxon>Bacteria</taxon>
        <taxon>Bacillati</taxon>
        <taxon>Actinomycetota</taxon>
        <taxon>Actinomycetes</taxon>
        <taxon>Kitasatosporales</taxon>
        <taxon>Streptomycetaceae</taxon>
        <taxon>Streptomyces</taxon>
    </lineage>
</organism>
<evidence type="ECO:0000313" key="1">
    <source>
        <dbReference type="EMBL" id="MDL2081956.1"/>
    </source>
</evidence>
<dbReference type="Proteomes" id="UP001241926">
    <property type="component" value="Unassembled WGS sequence"/>
</dbReference>
<evidence type="ECO:0008006" key="3">
    <source>
        <dbReference type="Google" id="ProtNLM"/>
    </source>
</evidence>
<reference evidence="1 2" key="1">
    <citation type="submission" date="2023-05" db="EMBL/GenBank/DDBJ databases">
        <title>Streptomyces fuscus sp. nov., a brown-black pigment producing actinomyces isolated from dry sand of Sea duck farm.</title>
        <authorList>
            <person name="Xie J."/>
            <person name="Shen N."/>
        </authorList>
    </citation>
    <scope>NUCLEOTIDE SEQUENCE [LARGE SCALE GENOMIC DNA]</scope>
    <source>
        <strain evidence="1 2">GXMU-J15</strain>
    </source>
</reference>
<proteinExistence type="predicted"/>
<accession>A0ABT7JC12</accession>
<name>A0ABT7JC12_9ACTN</name>
<evidence type="ECO:0000313" key="2">
    <source>
        <dbReference type="Proteomes" id="UP001241926"/>
    </source>
</evidence>
<comment type="caution">
    <text evidence="1">The sequence shown here is derived from an EMBL/GenBank/DDBJ whole genome shotgun (WGS) entry which is preliminary data.</text>
</comment>
<gene>
    <name evidence="1" type="ORF">QNN03_36580</name>
</gene>
<protein>
    <recommendedName>
        <fullName evidence="3">Toxin</fullName>
    </recommendedName>
</protein>
<dbReference type="EMBL" id="JASJUS010000063">
    <property type="protein sequence ID" value="MDL2081956.1"/>
    <property type="molecule type" value="Genomic_DNA"/>
</dbReference>
<keyword evidence="2" id="KW-1185">Reference proteome</keyword>